<accession>A0AAW4U4U7</accession>
<dbReference type="PANTHER" id="PTHR47755:SF1">
    <property type="entry name" value="CELL DIVISION PROTEIN FTSX"/>
    <property type="match status" value="1"/>
</dbReference>
<dbReference type="NCBIfam" id="NF038347">
    <property type="entry name" value="FtsX_Gpos"/>
    <property type="match status" value="1"/>
</dbReference>
<sequence length="295" mass="33233">MKLSTSEYFIKEVYTSFKRNIWMTLASIFTVVLSLFILGFFSIVILNLNKMADTLESQVQISVYLKDDLSQEEIDETKETLSKIEGLQDIKFTTREEAMKNFKERLGDQQFLLDALDDTNPLPNSFSLTVTSPQQVKTIADTAAALDSVESASYSQDIINHLFNLTHLIRLIGIALIILLTGAAIFIISNTIRLTVFARRKEIAIMKYVGATDWFIRWPFLLEGICLGFIGGGLATIFLYIVYNQVTQEIYEAMAFFPLIPQHPFIDYISLAILVAGIIIGALGSTISLKRFLKV</sequence>
<dbReference type="InterPro" id="IPR003838">
    <property type="entry name" value="ABC3_permease_C"/>
</dbReference>
<dbReference type="RefSeq" id="WP_227152562.1">
    <property type="nucleotide sequence ID" value="NZ_DBFVHX010000096.1"/>
</dbReference>
<dbReference type="Gene3D" id="3.30.70.3040">
    <property type="match status" value="1"/>
</dbReference>
<dbReference type="InterPro" id="IPR040690">
    <property type="entry name" value="FtsX_ECD"/>
</dbReference>
<feature type="transmembrane region" description="Helical" evidence="13">
    <location>
        <begin position="218"/>
        <end position="243"/>
    </location>
</feature>
<dbReference type="PANTHER" id="PTHR47755">
    <property type="entry name" value="CELL DIVISION PROTEIN FTSX"/>
    <property type="match status" value="1"/>
</dbReference>
<dbReference type="AlphaFoldDB" id="A0AAW4U4U7"/>
<evidence type="ECO:0000256" key="9">
    <source>
        <dbReference type="ARBA" id="ARBA00022989"/>
    </source>
</evidence>
<protein>
    <recommendedName>
        <fullName evidence="4 12">Cell division protein FtsX</fullName>
    </recommendedName>
</protein>
<dbReference type="InterPro" id="IPR058204">
    <property type="entry name" value="FtsX_firmicutes-type"/>
</dbReference>
<keyword evidence="8 13" id="KW-0812">Transmembrane</keyword>
<evidence type="ECO:0000256" key="5">
    <source>
        <dbReference type="ARBA" id="ARBA00022475"/>
    </source>
</evidence>
<dbReference type="InterPro" id="IPR047590">
    <property type="entry name" value="FtsX_proteobact-type"/>
</dbReference>
<evidence type="ECO:0000256" key="6">
    <source>
        <dbReference type="ARBA" id="ARBA00022519"/>
    </source>
</evidence>
<comment type="function">
    <text evidence="12">Part of the ABC transporter FtsEX involved in asymmetric cellular division facilitating the initiation of sporulation.</text>
</comment>
<evidence type="ECO:0000259" key="14">
    <source>
        <dbReference type="Pfam" id="PF02687"/>
    </source>
</evidence>
<comment type="subcellular location">
    <subcellularLocation>
        <location evidence="1">Cell inner membrane</location>
        <topology evidence="1">Multi-pass membrane protein</topology>
    </subcellularLocation>
    <subcellularLocation>
        <location evidence="12">Cell membrane</location>
    </subcellularLocation>
</comment>
<comment type="similarity">
    <text evidence="2 12">Belongs to the ABC-4 integral membrane protein family. FtsX subfamily.</text>
</comment>
<evidence type="ECO:0000256" key="11">
    <source>
        <dbReference type="ARBA" id="ARBA00023306"/>
    </source>
</evidence>
<dbReference type="NCBIfam" id="TIGR00439">
    <property type="entry name" value="FtsX_Gneg"/>
    <property type="match status" value="1"/>
</dbReference>
<evidence type="ECO:0000313" key="16">
    <source>
        <dbReference type="EMBL" id="MCB6827271.1"/>
    </source>
</evidence>
<evidence type="ECO:0000256" key="1">
    <source>
        <dbReference type="ARBA" id="ARBA00004429"/>
    </source>
</evidence>
<feature type="domain" description="ABC3 transporter permease C-terminal" evidence="14">
    <location>
        <begin position="175"/>
        <end position="294"/>
    </location>
</feature>
<proteinExistence type="inferred from homology"/>
<evidence type="ECO:0000259" key="15">
    <source>
        <dbReference type="Pfam" id="PF18075"/>
    </source>
</evidence>
<evidence type="ECO:0000256" key="4">
    <source>
        <dbReference type="ARBA" id="ARBA00021907"/>
    </source>
</evidence>
<organism evidence="16 17">
    <name type="scientific">Megamonas funiformis</name>
    <dbReference type="NCBI Taxonomy" id="437897"/>
    <lineage>
        <taxon>Bacteria</taxon>
        <taxon>Bacillati</taxon>
        <taxon>Bacillota</taxon>
        <taxon>Negativicutes</taxon>
        <taxon>Selenomonadales</taxon>
        <taxon>Selenomonadaceae</taxon>
        <taxon>Megamonas</taxon>
    </lineage>
</organism>
<comment type="caution">
    <text evidence="16">The sequence shown here is derived from an EMBL/GenBank/DDBJ whole genome shotgun (WGS) entry which is preliminary data.</text>
</comment>
<evidence type="ECO:0000313" key="17">
    <source>
        <dbReference type="Proteomes" id="UP001198190"/>
    </source>
</evidence>
<keyword evidence="11 12" id="KW-0131">Cell cycle</keyword>
<feature type="transmembrane region" description="Helical" evidence="13">
    <location>
        <begin position="268"/>
        <end position="289"/>
    </location>
</feature>
<evidence type="ECO:0000256" key="12">
    <source>
        <dbReference type="PIRNR" id="PIRNR003097"/>
    </source>
</evidence>
<dbReference type="GO" id="GO:0005886">
    <property type="term" value="C:plasma membrane"/>
    <property type="evidence" value="ECO:0007669"/>
    <property type="project" value="UniProtKB-SubCell"/>
</dbReference>
<feature type="transmembrane region" description="Helical" evidence="13">
    <location>
        <begin position="21"/>
        <end position="46"/>
    </location>
</feature>
<comment type="subunit">
    <text evidence="3">Forms a membrane-associated complex with FtsE.</text>
</comment>
<dbReference type="InterPro" id="IPR004513">
    <property type="entry name" value="FtsX"/>
</dbReference>
<dbReference type="EMBL" id="JAJCGD010000002">
    <property type="protein sequence ID" value="MCB6827271.1"/>
    <property type="molecule type" value="Genomic_DNA"/>
</dbReference>
<feature type="domain" description="FtsX extracellular" evidence="15">
    <location>
        <begin position="59"/>
        <end position="151"/>
    </location>
</feature>
<evidence type="ECO:0000256" key="2">
    <source>
        <dbReference type="ARBA" id="ARBA00007379"/>
    </source>
</evidence>
<dbReference type="Pfam" id="PF02687">
    <property type="entry name" value="FtsX"/>
    <property type="match status" value="1"/>
</dbReference>
<keyword evidence="9 13" id="KW-1133">Transmembrane helix</keyword>
<dbReference type="GO" id="GO:0051301">
    <property type="term" value="P:cell division"/>
    <property type="evidence" value="ECO:0007669"/>
    <property type="project" value="UniProtKB-KW"/>
</dbReference>
<evidence type="ECO:0000256" key="8">
    <source>
        <dbReference type="ARBA" id="ARBA00022692"/>
    </source>
</evidence>
<keyword evidence="6" id="KW-0997">Cell inner membrane</keyword>
<keyword evidence="10 12" id="KW-0472">Membrane</keyword>
<reference evidence="16" key="1">
    <citation type="submission" date="2021-10" db="EMBL/GenBank/DDBJ databases">
        <title>Collection of gut derived symbiotic bacterial strains cultured from healthy donors.</title>
        <authorList>
            <person name="Lin H."/>
            <person name="Littmann E."/>
            <person name="Claire K."/>
            <person name="Pamer E."/>
        </authorList>
    </citation>
    <scope>NUCLEOTIDE SEQUENCE</scope>
    <source>
        <strain evidence="16">MSK.7.16</strain>
    </source>
</reference>
<evidence type="ECO:0000256" key="3">
    <source>
        <dbReference type="ARBA" id="ARBA00011160"/>
    </source>
</evidence>
<evidence type="ECO:0000256" key="7">
    <source>
        <dbReference type="ARBA" id="ARBA00022618"/>
    </source>
</evidence>
<dbReference type="PIRSF" id="PIRSF003097">
    <property type="entry name" value="FtsX"/>
    <property type="match status" value="1"/>
</dbReference>
<dbReference type="Pfam" id="PF18075">
    <property type="entry name" value="FtsX_ECD"/>
    <property type="match status" value="1"/>
</dbReference>
<name>A0AAW4U4U7_9FIRM</name>
<keyword evidence="7 12" id="KW-0132">Cell division</keyword>
<evidence type="ECO:0000256" key="13">
    <source>
        <dbReference type="SAM" id="Phobius"/>
    </source>
</evidence>
<feature type="transmembrane region" description="Helical" evidence="13">
    <location>
        <begin position="171"/>
        <end position="197"/>
    </location>
</feature>
<dbReference type="Proteomes" id="UP001198190">
    <property type="component" value="Unassembled WGS sequence"/>
</dbReference>
<evidence type="ECO:0000256" key="10">
    <source>
        <dbReference type="ARBA" id="ARBA00023136"/>
    </source>
</evidence>
<keyword evidence="5 12" id="KW-1003">Cell membrane</keyword>
<gene>
    <name evidence="16" type="primary">ftsX</name>
    <name evidence="16" type="ORF">LIY65_01090</name>
</gene>